<proteinExistence type="predicted"/>
<dbReference type="InterPro" id="IPR002938">
    <property type="entry name" value="FAD-bd"/>
</dbReference>
<feature type="domain" description="FAD-binding" evidence="3">
    <location>
        <begin position="3"/>
        <end position="304"/>
    </location>
</feature>
<evidence type="ECO:0000313" key="5">
    <source>
        <dbReference type="Proteomes" id="UP000199614"/>
    </source>
</evidence>
<dbReference type="PRINTS" id="PR00420">
    <property type="entry name" value="RNGMNOXGNASE"/>
</dbReference>
<protein>
    <submittedName>
        <fullName evidence="4">2-polyprenyl-6-methoxyphenol hydroxylase</fullName>
    </submittedName>
</protein>
<dbReference type="EMBL" id="FOUY01000006">
    <property type="protein sequence ID" value="SFN00878.1"/>
    <property type="molecule type" value="Genomic_DNA"/>
</dbReference>
<keyword evidence="2" id="KW-0520">NAD</keyword>
<evidence type="ECO:0000256" key="1">
    <source>
        <dbReference type="ARBA" id="ARBA00023002"/>
    </source>
</evidence>
<dbReference type="GO" id="GO:0071949">
    <property type="term" value="F:FAD binding"/>
    <property type="evidence" value="ECO:0007669"/>
    <property type="project" value="InterPro"/>
</dbReference>
<dbReference type="Gene3D" id="3.50.50.60">
    <property type="entry name" value="FAD/NAD(P)-binding domain"/>
    <property type="match status" value="1"/>
</dbReference>
<name>A0A1I4VI29_PSUAM</name>
<dbReference type="RefSeq" id="WP_093339757.1">
    <property type="nucleotide sequence ID" value="NZ_FOUY01000006.1"/>
</dbReference>
<accession>A0A1I4VI29</accession>
<dbReference type="SUPFAM" id="SSF51905">
    <property type="entry name" value="FAD/NAD(P)-binding domain"/>
    <property type="match status" value="1"/>
</dbReference>
<dbReference type="Proteomes" id="UP000199614">
    <property type="component" value="Unassembled WGS sequence"/>
</dbReference>
<reference evidence="4 5" key="1">
    <citation type="submission" date="2016-10" db="EMBL/GenBank/DDBJ databases">
        <authorList>
            <person name="de Groot N.N."/>
        </authorList>
    </citation>
    <scope>NUCLEOTIDE SEQUENCE [LARGE SCALE GENOMIC DNA]</scope>
    <source>
        <strain evidence="4 5">CGMCC 4.1877</strain>
    </source>
</reference>
<dbReference type="STRING" id="260086.SAMN05216207_100685"/>
<dbReference type="InterPro" id="IPR050631">
    <property type="entry name" value="PheA/TfdB_FAD_monoxygenase"/>
</dbReference>
<organism evidence="4 5">
    <name type="scientific">Pseudonocardia ammonioxydans</name>
    <dbReference type="NCBI Taxonomy" id="260086"/>
    <lineage>
        <taxon>Bacteria</taxon>
        <taxon>Bacillati</taxon>
        <taxon>Actinomycetota</taxon>
        <taxon>Actinomycetes</taxon>
        <taxon>Pseudonocardiales</taxon>
        <taxon>Pseudonocardiaceae</taxon>
        <taxon>Pseudonocardia</taxon>
    </lineage>
</organism>
<dbReference type="Pfam" id="PF01494">
    <property type="entry name" value="FAD_binding_3"/>
    <property type="match status" value="1"/>
</dbReference>
<evidence type="ECO:0000313" key="4">
    <source>
        <dbReference type="EMBL" id="SFN00878.1"/>
    </source>
</evidence>
<dbReference type="OrthoDB" id="3169239at2"/>
<evidence type="ECO:0000256" key="2">
    <source>
        <dbReference type="ARBA" id="ARBA00023027"/>
    </source>
</evidence>
<keyword evidence="5" id="KW-1185">Reference proteome</keyword>
<evidence type="ECO:0000259" key="3">
    <source>
        <dbReference type="Pfam" id="PF01494"/>
    </source>
</evidence>
<dbReference type="PANTHER" id="PTHR43476">
    <property type="entry name" value="3-(3-HYDROXY-PHENYL)PROPIONATE/3-HYDROXYCINNAMIC ACID HYDROXYLASE"/>
    <property type="match status" value="1"/>
</dbReference>
<keyword evidence="1" id="KW-0560">Oxidoreductase</keyword>
<dbReference type="AlphaFoldDB" id="A0A1I4VI29"/>
<dbReference type="InterPro" id="IPR036188">
    <property type="entry name" value="FAD/NAD-bd_sf"/>
</dbReference>
<dbReference type="GO" id="GO:0016491">
    <property type="term" value="F:oxidoreductase activity"/>
    <property type="evidence" value="ECO:0007669"/>
    <property type="project" value="UniProtKB-KW"/>
</dbReference>
<gene>
    <name evidence="4" type="ORF">SAMN05216207_100685</name>
</gene>
<sequence length="438" mass="47111">MRIVCVGGGPAGLYFSLLARLRSGGRDEVVLAERRPPGTAAGFAVTLGEDILDDLYRTDPVGAERVRAAAHVWDSQVVTVGPKRVHLGGRYGYSIGRARLLEVLTDRARELGVTVLHETEVAPDGDLAADPVTADADVVVAADGVGSAIRTARAEAFGTRISHGRNLYVWFGTAKPFRQFTFTFERTDAGWIWFHAYPAADCVSTCIVECSPETWTGLGLDRMDPDEAMRMLERVFARTLDGHRLIAPPGMSGAPWQRFREVRNLSWRDGHVVLAGDAAHTTHFAIGSGTVLAVEDAIALADHLYPGGTGIGGTGSGVPAGGASTGGASTGGDPDGGIDVDAALAGYDAQRRAAMAGVQRMARGSMEWFESRPGRLDGTEPVAFAWSLLNRRHDQGRLHRRLHGATQAEPVRKVRQRLTQARRVRRALRRGEIGPGRR</sequence>
<dbReference type="PANTHER" id="PTHR43476:SF4">
    <property type="entry name" value="BLR0106 PROTEIN"/>
    <property type="match status" value="1"/>
</dbReference>
<dbReference type="Gene3D" id="3.30.9.20">
    <property type="match status" value="1"/>
</dbReference>